<evidence type="ECO:0000256" key="8">
    <source>
        <dbReference type="SAM" id="Phobius"/>
    </source>
</evidence>
<evidence type="ECO:0000256" key="6">
    <source>
        <dbReference type="ARBA" id="ARBA00022989"/>
    </source>
</evidence>
<keyword evidence="10" id="KW-1185">Reference proteome</keyword>
<feature type="transmembrane region" description="Helical" evidence="8">
    <location>
        <begin position="31"/>
        <end position="58"/>
    </location>
</feature>
<organism evidence="9 10">
    <name type="scientific">Chiloscyllium punctatum</name>
    <name type="common">Brownbanded bambooshark</name>
    <name type="synonym">Hemiscyllium punctatum</name>
    <dbReference type="NCBI Taxonomy" id="137246"/>
    <lineage>
        <taxon>Eukaryota</taxon>
        <taxon>Metazoa</taxon>
        <taxon>Chordata</taxon>
        <taxon>Craniata</taxon>
        <taxon>Vertebrata</taxon>
        <taxon>Chondrichthyes</taxon>
        <taxon>Elasmobranchii</taxon>
        <taxon>Galeomorphii</taxon>
        <taxon>Galeoidea</taxon>
        <taxon>Orectolobiformes</taxon>
        <taxon>Hemiscylliidae</taxon>
        <taxon>Chiloscyllium</taxon>
    </lineage>
</organism>
<keyword evidence="4" id="KW-0769">Symport</keyword>
<dbReference type="GO" id="GO:0015293">
    <property type="term" value="F:symporter activity"/>
    <property type="evidence" value="ECO:0007669"/>
    <property type="project" value="UniProtKB-KW"/>
</dbReference>
<keyword evidence="5" id="KW-0571">Peptide transport</keyword>
<evidence type="ECO:0000256" key="3">
    <source>
        <dbReference type="ARBA" id="ARBA00022692"/>
    </source>
</evidence>
<dbReference type="GO" id="GO:0015833">
    <property type="term" value="P:peptide transport"/>
    <property type="evidence" value="ECO:0007669"/>
    <property type="project" value="UniProtKB-KW"/>
</dbReference>
<dbReference type="STRING" id="137246.A0A401RE36"/>
<feature type="transmembrane region" description="Helical" evidence="8">
    <location>
        <begin position="127"/>
        <end position="145"/>
    </location>
</feature>
<dbReference type="Pfam" id="PF00854">
    <property type="entry name" value="PTR2"/>
    <property type="match status" value="1"/>
</dbReference>
<name>A0A401RE36_CHIPU</name>
<feature type="transmembrane region" description="Helical" evidence="8">
    <location>
        <begin position="70"/>
        <end position="89"/>
    </location>
</feature>
<evidence type="ECO:0000313" key="10">
    <source>
        <dbReference type="Proteomes" id="UP000287033"/>
    </source>
</evidence>
<dbReference type="EMBL" id="BEZZ01003752">
    <property type="protein sequence ID" value="GCC16385.1"/>
    <property type="molecule type" value="Genomic_DNA"/>
</dbReference>
<keyword evidence="3 8" id="KW-0812">Transmembrane</keyword>
<comment type="caution">
    <text evidence="9">The sequence shown here is derived from an EMBL/GenBank/DDBJ whole genome shotgun (WGS) entry which is preliminary data.</text>
</comment>
<dbReference type="AlphaFoldDB" id="A0A401RE36"/>
<gene>
    <name evidence="9" type="ORF">chiPu_0021350</name>
</gene>
<dbReference type="Gene3D" id="1.20.1250.20">
    <property type="entry name" value="MFS general substrate transporter like domains"/>
    <property type="match status" value="1"/>
</dbReference>
<feature type="transmembrane region" description="Helical" evidence="8">
    <location>
        <begin position="101"/>
        <end position="121"/>
    </location>
</feature>
<comment type="subcellular location">
    <subcellularLocation>
        <location evidence="1">Membrane</location>
        <topology evidence="1">Multi-pass membrane protein</topology>
    </subcellularLocation>
</comment>
<feature type="transmembrane region" description="Helical" evidence="8">
    <location>
        <begin position="166"/>
        <end position="189"/>
    </location>
</feature>
<keyword evidence="4" id="KW-0813">Transport</keyword>
<comment type="similarity">
    <text evidence="2">Belongs to the major facilitator superfamily. Proton-dependent oligopeptide transporter (POT/PTR) (TC 2.A.17) family.</text>
</comment>
<dbReference type="SUPFAM" id="SSF103473">
    <property type="entry name" value="MFS general substrate transporter"/>
    <property type="match status" value="1"/>
</dbReference>
<dbReference type="GO" id="GO:0016020">
    <property type="term" value="C:membrane"/>
    <property type="evidence" value="ECO:0007669"/>
    <property type="project" value="UniProtKB-SubCell"/>
</dbReference>
<dbReference type="Proteomes" id="UP000287033">
    <property type="component" value="Unassembled WGS sequence"/>
</dbReference>
<dbReference type="InterPro" id="IPR000109">
    <property type="entry name" value="POT_fam"/>
</dbReference>
<evidence type="ECO:0008006" key="11">
    <source>
        <dbReference type="Google" id="ProtNLM"/>
    </source>
</evidence>
<evidence type="ECO:0000256" key="7">
    <source>
        <dbReference type="ARBA" id="ARBA00023136"/>
    </source>
</evidence>
<dbReference type="OMA" id="SDFCFGR"/>
<dbReference type="InterPro" id="IPR036259">
    <property type="entry name" value="MFS_trans_sf"/>
</dbReference>
<evidence type="ECO:0000256" key="1">
    <source>
        <dbReference type="ARBA" id="ARBA00004141"/>
    </source>
</evidence>
<evidence type="ECO:0000256" key="2">
    <source>
        <dbReference type="ARBA" id="ARBA00005982"/>
    </source>
</evidence>
<keyword evidence="7 8" id="KW-0472">Membrane</keyword>
<keyword evidence="5" id="KW-0653">Protein transport</keyword>
<dbReference type="OrthoDB" id="205993at2759"/>
<evidence type="ECO:0000256" key="5">
    <source>
        <dbReference type="ARBA" id="ARBA00022856"/>
    </source>
</evidence>
<evidence type="ECO:0000313" key="9">
    <source>
        <dbReference type="EMBL" id="GCC16385.1"/>
    </source>
</evidence>
<reference evidence="9 10" key="1">
    <citation type="journal article" date="2018" name="Nat. Ecol. Evol.">
        <title>Shark genomes provide insights into elasmobranch evolution and the origin of vertebrates.</title>
        <authorList>
            <person name="Hara Y"/>
            <person name="Yamaguchi K"/>
            <person name="Onimaru K"/>
            <person name="Kadota M"/>
            <person name="Koyanagi M"/>
            <person name="Keeley SD"/>
            <person name="Tatsumi K"/>
            <person name="Tanaka K"/>
            <person name="Motone F"/>
            <person name="Kageyama Y"/>
            <person name="Nozu R"/>
            <person name="Adachi N"/>
            <person name="Nishimura O"/>
            <person name="Nakagawa R"/>
            <person name="Tanegashima C"/>
            <person name="Kiyatake I"/>
            <person name="Matsumoto R"/>
            <person name="Murakumo K"/>
            <person name="Nishida K"/>
            <person name="Terakita A"/>
            <person name="Kuratani S"/>
            <person name="Sato K"/>
            <person name="Hyodo S Kuraku.S."/>
        </authorList>
    </citation>
    <scope>NUCLEOTIDE SEQUENCE [LARGE SCALE GENOMIC DNA]</scope>
</reference>
<evidence type="ECO:0000256" key="4">
    <source>
        <dbReference type="ARBA" id="ARBA00022847"/>
    </source>
</evidence>
<proteinExistence type="inferred from homology"/>
<sequence length="195" mass="21356">MKAAIDSKPELPKVSGRAWGRLLKLCDLSNAAVFIVITEFFEKITYFGVRAILVLYFTKALTLSESKATSLFHVFIFLSTSFTIVGAFLSDFCFGRYRSILMLSVVYLIGTIVLSVTAIPGEMGQSVVGAFIGLFLISLGSGGIRSSMSPFGADQIGGKEEKGYRMYFSFFYFSMNLAALLAGISIPILRGKEDR</sequence>
<accession>A0A401RE36</accession>
<keyword evidence="6 8" id="KW-1133">Transmembrane helix</keyword>
<protein>
    <recommendedName>
        <fullName evidence="11">Major facilitator superfamily (MFS) profile domain-containing protein</fullName>
    </recommendedName>
</protein>
<dbReference type="PANTHER" id="PTHR11654">
    <property type="entry name" value="OLIGOPEPTIDE TRANSPORTER-RELATED"/>
    <property type="match status" value="1"/>
</dbReference>